<feature type="domain" description="Peptidase S9 prolyl oligopeptidase catalytic" evidence="3">
    <location>
        <begin position="436"/>
        <end position="646"/>
    </location>
</feature>
<feature type="signal peptide" evidence="2">
    <location>
        <begin position="1"/>
        <end position="21"/>
    </location>
</feature>
<feature type="chain" id="PRO_5045489886" evidence="2">
    <location>
        <begin position="22"/>
        <end position="653"/>
    </location>
</feature>
<keyword evidence="5" id="KW-1185">Reference proteome</keyword>
<sequence length="653" mass="72686">MRFTPLVLTALLAMGLDAAQAADSNYAGHGIKSVSKETLARFRPEPLDPELARRVQAMFDIRSTGGGILAPDAKSLFFTWRVTGTTQVWRVDGPDRFPVQVTGGEDSTSLSDITPDGKYLVLERDQKGAENPGIYLQPIEGGALIPVQHKEGVQTIFQFVSDDARHIYFRANDEVADSYTLYRYEIATRKTEKLIALKGAWQITDHLADGTLLLEKAKGGIPTEYHEWKPGMATPRPLFGQRDNEEFNARYFNSTGEVLVRTSKFGEFHRLYRWKDGQYTAITPELKWDVSAFSLDARRERIYYSVNEGGYTRSFVLDARTLKPLPLPEFKDADNVIVGSLSQDGRYANLLVETAREPRSSYVFDWKTGSYTRWTRPSTPEVNTSQFATASLEYYPARDGTKIPMFVRRPAECKPAPCPVVVHFHGGPAAQSEAGFSIIAQLFVNAGFIYVDPNVRGSEGYGKTWLHADDGPKRLDVITDIEDAARFIRANWGAGDKQPRIGIMGGSYGGYATLMGMTLFSGAYDAGASAVGISNLLTYMENTAPYRRMLRIDEYGDPAKDREAMIKLSPTTHIDKLAAPLLIVQGANDPRVPVGEAVQMYEAAQRKSVPAKLMIFADEGHGTARRENQVLQYGHMLQFFEKHLKGDTQPAKN</sequence>
<dbReference type="InterPro" id="IPR001375">
    <property type="entry name" value="Peptidase_S9_cat"/>
</dbReference>
<evidence type="ECO:0000256" key="1">
    <source>
        <dbReference type="ARBA" id="ARBA00022801"/>
    </source>
</evidence>
<protein>
    <submittedName>
        <fullName evidence="4">Prolyl oligopeptidase family serine peptidase</fullName>
    </submittedName>
</protein>
<dbReference type="Gene3D" id="3.40.50.1820">
    <property type="entry name" value="alpha/beta hydrolase"/>
    <property type="match status" value="1"/>
</dbReference>
<dbReference type="Pfam" id="PF00326">
    <property type="entry name" value="Peptidase_S9"/>
    <property type="match status" value="1"/>
</dbReference>
<evidence type="ECO:0000313" key="5">
    <source>
        <dbReference type="Proteomes" id="UP001172778"/>
    </source>
</evidence>
<dbReference type="SUPFAM" id="SSF53474">
    <property type="entry name" value="alpha/beta-Hydrolases"/>
    <property type="match status" value="1"/>
</dbReference>
<proteinExistence type="predicted"/>
<dbReference type="Proteomes" id="UP001172778">
    <property type="component" value="Unassembled WGS sequence"/>
</dbReference>
<evidence type="ECO:0000259" key="3">
    <source>
        <dbReference type="Pfam" id="PF00326"/>
    </source>
</evidence>
<dbReference type="RefSeq" id="WP_284102921.1">
    <property type="nucleotide sequence ID" value="NZ_JARRAF010000043.1"/>
</dbReference>
<evidence type="ECO:0000313" key="4">
    <source>
        <dbReference type="EMBL" id="MDK2126602.1"/>
    </source>
</evidence>
<dbReference type="Gene3D" id="2.120.10.30">
    <property type="entry name" value="TolB, C-terminal domain"/>
    <property type="match status" value="1"/>
</dbReference>
<dbReference type="EMBL" id="JARRAF010000043">
    <property type="protein sequence ID" value="MDK2126602.1"/>
    <property type="molecule type" value="Genomic_DNA"/>
</dbReference>
<accession>A0ABT7E2R0</accession>
<name>A0ABT7E2R0_9NEIS</name>
<evidence type="ECO:0000256" key="2">
    <source>
        <dbReference type="SAM" id="SignalP"/>
    </source>
</evidence>
<keyword evidence="1" id="KW-0378">Hydrolase</keyword>
<dbReference type="PANTHER" id="PTHR42776:SF27">
    <property type="entry name" value="DIPEPTIDYL PEPTIDASE FAMILY MEMBER 6"/>
    <property type="match status" value="1"/>
</dbReference>
<comment type="caution">
    <text evidence="4">The sequence shown here is derived from an EMBL/GenBank/DDBJ whole genome shotgun (WGS) entry which is preliminary data.</text>
</comment>
<keyword evidence="2" id="KW-0732">Signal</keyword>
<organism evidence="4 5">
    <name type="scientific">Parachitinimonas caeni</name>
    <dbReference type="NCBI Taxonomy" id="3031301"/>
    <lineage>
        <taxon>Bacteria</taxon>
        <taxon>Pseudomonadati</taxon>
        <taxon>Pseudomonadota</taxon>
        <taxon>Betaproteobacteria</taxon>
        <taxon>Neisseriales</taxon>
        <taxon>Chitinibacteraceae</taxon>
        <taxon>Parachitinimonas</taxon>
    </lineage>
</organism>
<dbReference type="PANTHER" id="PTHR42776">
    <property type="entry name" value="SERINE PEPTIDASE S9 FAMILY MEMBER"/>
    <property type="match status" value="1"/>
</dbReference>
<gene>
    <name evidence="4" type="ORF">PZA18_21390</name>
</gene>
<dbReference type="InterPro" id="IPR011042">
    <property type="entry name" value="6-blade_b-propeller_TolB-like"/>
</dbReference>
<dbReference type="SUPFAM" id="SSF50993">
    <property type="entry name" value="Peptidase/esterase 'gauge' domain"/>
    <property type="match status" value="1"/>
</dbReference>
<reference evidence="4" key="1">
    <citation type="submission" date="2023-03" db="EMBL/GenBank/DDBJ databases">
        <title>Chitinimonas shenzhenensis gen. nov., sp. nov., a novel member of family Burkholderiaceae isolated from activated sludge collected in Shen Zhen, China.</title>
        <authorList>
            <person name="Wang X."/>
        </authorList>
    </citation>
    <scope>NUCLEOTIDE SEQUENCE</scope>
    <source>
        <strain evidence="4">DQS-5</strain>
    </source>
</reference>
<dbReference type="InterPro" id="IPR029058">
    <property type="entry name" value="AB_hydrolase_fold"/>
</dbReference>